<dbReference type="EMBL" id="GEZM01068372">
    <property type="protein sequence ID" value="JAV66955.1"/>
    <property type="molecule type" value="Transcribed_RNA"/>
</dbReference>
<comment type="subunit">
    <text evidence="8">Supercomplex made of cofactors A to E. Cofactors A and D function by capturing and stabilizing tubulin in a quasi-native conformation. Cofactor E binds to the cofactor D-tubulin complex; interaction with cofactor C then causes the release of tubulin polypeptides that are committed to the native state.</text>
</comment>
<dbReference type="SUPFAM" id="SSF74924">
    <property type="entry name" value="Cap-Gly domain"/>
    <property type="match status" value="1"/>
</dbReference>
<dbReference type="Gene3D" id="2.30.30.190">
    <property type="entry name" value="CAP Gly-rich-like domain"/>
    <property type="match status" value="1"/>
</dbReference>
<dbReference type="SMART" id="SM01052">
    <property type="entry name" value="CAP_GLY"/>
    <property type="match status" value="1"/>
</dbReference>
<dbReference type="Gene3D" id="3.10.20.90">
    <property type="entry name" value="Phosphatidylinositol 3-kinase Catalytic Subunit, Chain A, domain 1"/>
    <property type="match status" value="1"/>
</dbReference>
<evidence type="ECO:0000313" key="11">
    <source>
        <dbReference type="EMBL" id="JAV66955.1"/>
    </source>
</evidence>
<dbReference type="AlphaFoldDB" id="A0A1Y1L4R6"/>
<dbReference type="InterPro" id="IPR029071">
    <property type="entry name" value="Ubiquitin-like_domsf"/>
</dbReference>
<evidence type="ECO:0000256" key="1">
    <source>
        <dbReference type="ARBA" id="ARBA00004496"/>
    </source>
</evidence>
<dbReference type="CDD" id="cd17044">
    <property type="entry name" value="Ubl_TBCE"/>
    <property type="match status" value="1"/>
</dbReference>
<dbReference type="GO" id="GO:0005737">
    <property type="term" value="C:cytoplasm"/>
    <property type="evidence" value="ECO:0007669"/>
    <property type="project" value="UniProtKB-SubCell"/>
</dbReference>
<evidence type="ECO:0000256" key="2">
    <source>
        <dbReference type="ARBA" id="ARBA00006286"/>
    </source>
</evidence>
<dbReference type="SUPFAM" id="SSF54236">
    <property type="entry name" value="Ubiquitin-like"/>
    <property type="match status" value="1"/>
</dbReference>
<dbReference type="GO" id="GO:0007010">
    <property type="term" value="P:cytoskeleton organization"/>
    <property type="evidence" value="ECO:0007669"/>
    <property type="project" value="TreeGrafter"/>
</dbReference>
<keyword evidence="5" id="KW-0433">Leucine-rich repeat</keyword>
<evidence type="ECO:0000256" key="4">
    <source>
        <dbReference type="ARBA" id="ARBA00022490"/>
    </source>
</evidence>
<keyword evidence="4" id="KW-0963">Cytoplasm</keyword>
<evidence type="ECO:0000256" key="5">
    <source>
        <dbReference type="ARBA" id="ARBA00022614"/>
    </source>
</evidence>
<evidence type="ECO:0000256" key="9">
    <source>
        <dbReference type="ARBA" id="ARBA00030180"/>
    </source>
</evidence>
<dbReference type="InterPro" id="IPR032675">
    <property type="entry name" value="LRR_dom_sf"/>
</dbReference>
<dbReference type="InterPro" id="IPR036859">
    <property type="entry name" value="CAP-Gly_dom_sf"/>
</dbReference>
<evidence type="ECO:0000256" key="3">
    <source>
        <dbReference type="ARBA" id="ARBA00015004"/>
    </source>
</evidence>
<dbReference type="SUPFAM" id="SSF52058">
    <property type="entry name" value="L domain-like"/>
    <property type="match status" value="1"/>
</dbReference>
<dbReference type="PROSITE" id="PS00845">
    <property type="entry name" value="CAP_GLY_1"/>
    <property type="match status" value="1"/>
</dbReference>
<dbReference type="InterPro" id="IPR001611">
    <property type="entry name" value="Leu-rich_rpt"/>
</dbReference>
<dbReference type="PROSITE" id="PS50245">
    <property type="entry name" value="CAP_GLY_2"/>
    <property type="match status" value="1"/>
</dbReference>
<dbReference type="PANTHER" id="PTHR18849:SF0">
    <property type="entry name" value="CILIA- AND FLAGELLA-ASSOCIATED PROTEIN 410-RELATED"/>
    <property type="match status" value="1"/>
</dbReference>
<evidence type="ECO:0000259" key="10">
    <source>
        <dbReference type="PROSITE" id="PS50245"/>
    </source>
</evidence>
<dbReference type="InterPro" id="IPR044079">
    <property type="entry name" value="Ubl_TBCE"/>
</dbReference>
<dbReference type="Gene3D" id="3.80.10.10">
    <property type="entry name" value="Ribonuclease Inhibitor"/>
    <property type="match status" value="2"/>
</dbReference>
<sequence length="523" mass="59276">MMVLKHEDEMISIKTANIGDRIESGGSFGTVKYIGLIEGYTNIWLGVDWDDSDRGKHNGSVNGVSYFCTRTPTSGSFIRPEKVHLGRSVMKAITSRYGQMDDEAAAKLTEAELYSIQKTMNAPFLEFVGFDEVASKQSNFQKLEVINLRLQNVSNIDGQVGLRELCPHVVELDVSKNLFTEWTTIFNICLQLELLKWLNVSENIMGEMPTNYGYYRFPKLKSLICGTMRLDWDTVLELGRVYPFVDELRAPLNGITTLDTPEGLFPNLAVLDLEGNPIGGWEEVCKLAAIPRLEHLNVENTGITRIYFQKSNMFPNLKKLVISCNRIGDWESIGELDKLQCLEDLRFLKNPILESETYATCIQLIIARIGNLQVLNGAVLRSDERKGAEYDYIKKYGLEWLSVQSDAERKLQFTRQHNRYETLIEKYGTPDESELAAKQTVIKVSLIEVLFVHNEKSRTKKLPPTILVQKLIMLAQKLFALSSRPTLKYVSGLASEIEIELNDEGKELGFYSVQDGDKIIVTL</sequence>
<dbReference type="FunFam" id="2.30.30.190:FF:000016">
    <property type="entry name" value="Tubulin-folding cofactor E"/>
    <property type="match status" value="1"/>
</dbReference>
<dbReference type="PANTHER" id="PTHR18849">
    <property type="entry name" value="LEUCINE RICH REPEAT PROTEIN"/>
    <property type="match status" value="1"/>
</dbReference>
<organism evidence="11">
    <name type="scientific">Photinus pyralis</name>
    <name type="common">Common eastern firefly</name>
    <name type="synonym">Lampyris pyralis</name>
    <dbReference type="NCBI Taxonomy" id="7054"/>
    <lineage>
        <taxon>Eukaryota</taxon>
        <taxon>Metazoa</taxon>
        <taxon>Ecdysozoa</taxon>
        <taxon>Arthropoda</taxon>
        <taxon>Hexapoda</taxon>
        <taxon>Insecta</taxon>
        <taxon>Pterygota</taxon>
        <taxon>Neoptera</taxon>
        <taxon>Endopterygota</taxon>
        <taxon>Coleoptera</taxon>
        <taxon>Polyphaga</taxon>
        <taxon>Elateriformia</taxon>
        <taxon>Elateroidea</taxon>
        <taxon>Lampyridae</taxon>
        <taxon>Lampyrinae</taxon>
        <taxon>Photinus</taxon>
    </lineage>
</organism>
<evidence type="ECO:0000256" key="7">
    <source>
        <dbReference type="ARBA" id="ARBA00023186"/>
    </source>
</evidence>
<accession>A0A1Y1L4R6</accession>
<proteinExistence type="inferred from homology"/>
<evidence type="ECO:0000256" key="8">
    <source>
        <dbReference type="ARBA" id="ARBA00026055"/>
    </source>
</evidence>
<dbReference type="Pfam" id="PF14580">
    <property type="entry name" value="LRR_9"/>
    <property type="match status" value="1"/>
</dbReference>
<name>A0A1Y1L4R6_PHOPY</name>
<comment type="subcellular location">
    <subcellularLocation>
        <location evidence="1">Cytoplasm</location>
    </subcellularLocation>
</comment>
<keyword evidence="7" id="KW-0143">Chaperone</keyword>
<dbReference type="InterPro" id="IPR000938">
    <property type="entry name" value="CAP-Gly_domain"/>
</dbReference>
<evidence type="ECO:0000256" key="6">
    <source>
        <dbReference type="ARBA" id="ARBA00022737"/>
    </source>
</evidence>
<keyword evidence="6" id="KW-0677">Repeat</keyword>
<feature type="domain" description="CAP-Gly" evidence="10">
    <location>
        <begin position="35"/>
        <end position="79"/>
    </location>
</feature>
<dbReference type="PROSITE" id="PS51450">
    <property type="entry name" value="LRR"/>
    <property type="match status" value="1"/>
</dbReference>
<protein>
    <recommendedName>
        <fullName evidence="3">Tubulin-specific chaperone E</fullName>
    </recommendedName>
    <alternativeName>
        <fullName evidence="9">Tubulin-folding cofactor E</fullName>
    </alternativeName>
</protein>
<reference evidence="11" key="1">
    <citation type="journal article" date="2016" name="Sci. Rep.">
        <title>Molecular characterization of firefly nuptial gifts: a multi-omics approach sheds light on postcopulatory sexual selection.</title>
        <authorList>
            <person name="Al-Wathiqui N."/>
            <person name="Fallon T.R."/>
            <person name="South A."/>
            <person name="Weng J.K."/>
            <person name="Lewis S.M."/>
        </authorList>
    </citation>
    <scope>NUCLEOTIDE SEQUENCE</scope>
</reference>
<comment type="similarity">
    <text evidence="2">Belongs to the TBCE family.</text>
</comment>
<dbReference type="Pfam" id="PF01302">
    <property type="entry name" value="CAP_GLY"/>
    <property type="match status" value="1"/>
</dbReference>